<feature type="compositionally biased region" description="Polar residues" evidence="6">
    <location>
        <begin position="1"/>
        <end position="13"/>
    </location>
</feature>
<dbReference type="EMBL" id="LNIX01000021">
    <property type="protein sequence ID" value="OXA43587.1"/>
    <property type="molecule type" value="Genomic_DNA"/>
</dbReference>
<evidence type="ECO:0000256" key="3">
    <source>
        <dbReference type="ARBA" id="ARBA00023015"/>
    </source>
</evidence>
<dbReference type="Proteomes" id="UP000198287">
    <property type="component" value="Unassembled WGS sequence"/>
</dbReference>
<evidence type="ECO:0000313" key="8">
    <source>
        <dbReference type="EMBL" id="OXA43587.1"/>
    </source>
</evidence>
<comment type="caution">
    <text evidence="8">The sequence shown here is derived from an EMBL/GenBank/DDBJ whole genome shotgun (WGS) entry which is preliminary data.</text>
</comment>
<dbReference type="PROSITE" id="PS50888">
    <property type="entry name" value="BHLH"/>
    <property type="match status" value="1"/>
</dbReference>
<proteinExistence type="predicted"/>
<feature type="compositionally biased region" description="Polar residues" evidence="6">
    <location>
        <begin position="137"/>
        <end position="149"/>
    </location>
</feature>
<evidence type="ECO:0000256" key="6">
    <source>
        <dbReference type="SAM" id="MobiDB-lite"/>
    </source>
</evidence>
<comment type="subcellular location">
    <subcellularLocation>
        <location evidence="1">Nucleus</location>
    </subcellularLocation>
</comment>
<feature type="region of interest" description="Disordered" evidence="6">
    <location>
        <begin position="1"/>
        <end position="35"/>
    </location>
</feature>
<feature type="domain" description="BHLH" evidence="7">
    <location>
        <begin position="22"/>
        <end position="74"/>
    </location>
</feature>
<dbReference type="OrthoDB" id="10047910at2759"/>
<dbReference type="PANTHER" id="PTHR11723:SF17">
    <property type="entry name" value="PROTEIN EXTRA-MACROCHAETAE"/>
    <property type="match status" value="1"/>
</dbReference>
<keyword evidence="3" id="KW-0805">Transcription regulation</keyword>
<organism evidence="8 9">
    <name type="scientific">Folsomia candida</name>
    <name type="common">Springtail</name>
    <dbReference type="NCBI Taxonomy" id="158441"/>
    <lineage>
        <taxon>Eukaryota</taxon>
        <taxon>Metazoa</taxon>
        <taxon>Ecdysozoa</taxon>
        <taxon>Arthropoda</taxon>
        <taxon>Hexapoda</taxon>
        <taxon>Collembola</taxon>
        <taxon>Entomobryomorpha</taxon>
        <taxon>Isotomoidea</taxon>
        <taxon>Isotomidae</taxon>
        <taxon>Proisotominae</taxon>
        <taxon>Folsomia</taxon>
    </lineage>
</organism>
<dbReference type="Pfam" id="PF00010">
    <property type="entry name" value="HLH"/>
    <property type="match status" value="1"/>
</dbReference>
<evidence type="ECO:0000256" key="4">
    <source>
        <dbReference type="ARBA" id="ARBA00023163"/>
    </source>
</evidence>
<feature type="compositionally biased region" description="Low complexity" evidence="6">
    <location>
        <begin position="107"/>
        <end position="126"/>
    </location>
</feature>
<evidence type="ECO:0000256" key="2">
    <source>
        <dbReference type="ARBA" id="ARBA00022491"/>
    </source>
</evidence>
<reference evidence="8 9" key="1">
    <citation type="submission" date="2015-12" db="EMBL/GenBank/DDBJ databases">
        <title>The genome of Folsomia candida.</title>
        <authorList>
            <person name="Faddeeva A."/>
            <person name="Derks M.F."/>
            <person name="Anvar Y."/>
            <person name="Smit S."/>
            <person name="Van Straalen N."/>
            <person name="Roelofs D."/>
        </authorList>
    </citation>
    <scope>NUCLEOTIDE SEQUENCE [LARGE SCALE GENOMIC DNA]</scope>
    <source>
        <strain evidence="8 9">VU population</strain>
        <tissue evidence="8">Whole body</tissue>
    </source>
</reference>
<dbReference type="GO" id="GO:0000122">
    <property type="term" value="P:negative regulation of transcription by RNA polymerase II"/>
    <property type="evidence" value="ECO:0007669"/>
    <property type="project" value="InterPro"/>
</dbReference>
<dbReference type="GO" id="GO:0030154">
    <property type="term" value="P:cell differentiation"/>
    <property type="evidence" value="ECO:0007669"/>
    <property type="project" value="TreeGrafter"/>
</dbReference>
<gene>
    <name evidence="8" type="ORF">Fcan01_21497</name>
</gene>
<dbReference type="InterPro" id="IPR026052">
    <property type="entry name" value="DNA-bd_prot-inh"/>
</dbReference>
<dbReference type="GO" id="GO:0005737">
    <property type="term" value="C:cytoplasm"/>
    <property type="evidence" value="ECO:0007669"/>
    <property type="project" value="InterPro"/>
</dbReference>
<dbReference type="GO" id="GO:0046983">
    <property type="term" value="F:protein dimerization activity"/>
    <property type="evidence" value="ECO:0007669"/>
    <property type="project" value="InterPro"/>
</dbReference>
<evidence type="ECO:0000313" key="9">
    <source>
        <dbReference type="Proteomes" id="UP000198287"/>
    </source>
</evidence>
<dbReference type="InterPro" id="IPR036638">
    <property type="entry name" value="HLH_DNA-bd_sf"/>
</dbReference>
<evidence type="ECO:0000256" key="5">
    <source>
        <dbReference type="ARBA" id="ARBA00023242"/>
    </source>
</evidence>
<evidence type="ECO:0000259" key="7">
    <source>
        <dbReference type="PROSITE" id="PS50888"/>
    </source>
</evidence>
<name>A0A226DFX3_FOLCA</name>
<feature type="region of interest" description="Disordered" evidence="6">
    <location>
        <begin position="106"/>
        <end position="168"/>
    </location>
</feature>
<keyword evidence="2" id="KW-0678">Repressor</keyword>
<keyword evidence="5" id="KW-0539">Nucleus</keyword>
<sequence>MKATVESSGNNMHLNGLRGQDGKIHKKHHHKEEENEEIKAYLTKLQELVPFMPKNRKLSKLEVITYVIDYIRDLRQTLGLPPSASRFPLEMDPMEMMSSALSLNVISTSDSSPSNNTSSSPVSSSSSHHRQPLCVISPSNNTSCGSQEIPQLMDKSPTTDVDTRPVSC</sequence>
<dbReference type="InterPro" id="IPR011598">
    <property type="entry name" value="bHLH_dom"/>
</dbReference>
<dbReference type="STRING" id="158441.A0A226DFX3"/>
<keyword evidence="4" id="KW-0804">Transcription</keyword>
<dbReference type="SMART" id="SM00353">
    <property type="entry name" value="HLH"/>
    <property type="match status" value="1"/>
</dbReference>
<dbReference type="SUPFAM" id="SSF47459">
    <property type="entry name" value="HLH, helix-loop-helix DNA-binding domain"/>
    <property type="match status" value="1"/>
</dbReference>
<dbReference type="AlphaFoldDB" id="A0A226DFX3"/>
<dbReference type="GO" id="GO:0005634">
    <property type="term" value="C:nucleus"/>
    <property type="evidence" value="ECO:0007669"/>
    <property type="project" value="UniProtKB-SubCell"/>
</dbReference>
<protein>
    <submittedName>
        <fullName evidence="8">Protein extra-macrochaetae</fullName>
    </submittedName>
</protein>
<evidence type="ECO:0000256" key="1">
    <source>
        <dbReference type="ARBA" id="ARBA00004123"/>
    </source>
</evidence>
<keyword evidence="9" id="KW-1185">Reference proteome</keyword>
<accession>A0A226DFX3</accession>
<dbReference type="GO" id="GO:0032922">
    <property type="term" value="P:circadian regulation of gene expression"/>
    <property type="evidence" value="ECO:0007669"/>
    <property type="project" value="TreeGrafter"/>
</dbReference>
<dbReference type="OMA" id="VTHTDKI"/>
<dbReference type="PANTHER" id="PTHR11723">
    <property type="entry name" value="DNA-BINDING PROTEIN INHIBITOR"/>
    <property type="match status" value="1"/>
</dbReference>
<dbReference type="Gene3D" id="4.10.280.10">
    <property type="entry name" value="Helix-loop-helix DNA-binding domain"/>
    <property type="match status" value="1"/>
</dbReference>